<dbReference type="Pfam" id="PF24529">
    <property type="entry name" value="CFAP47"/>
    <property type="match status" value="1"/>
</dbReference>
<dbReference type="GO" id="GO:0006584">
    <property type="term" value="P:catecholamine metabolic process"/>
    <property type="evidence" value="ECO:0007669"/>
    <property type="project" value="TreeGrafter"/>
</dbReference>
<dbReference type="PANTHER" id="PTHR11999:SF60">
    <property type="entry name" value="3,4-DIHYDROXYPHENYLACETALDEHYDE SYNTHASE"/>
    <property type="match status" value="1"/>
</dbReference>
<reference evidence="7 8" key="1">
    <citation type="journal article" date="2017" name="Gigascience">
        <title>Genome sequence of the small brown planthopper, Laodelphax striatellus.</title>
        <authorList>
            <person name="Zhu J."/>
            <person name="Jiang F."/>
            <person name="Wang X."/>
            <person name="Yang P."/>
            <person name="Bao Y."/>
            <person name="Zhao W."/>
            <person name="Wang W."/>
            <person name="Lu H."/>
            <person name="Wang Q."/>
            <person name="Cui N."/>
            <person name="Li J."/>
            <person name="Chen X."/>
            <person name="Luo L."/>
            <person name="Yu J."/>
            <person name="Kang L."/>
            <person name="Cui F."/>
        </authorList>
    </citation>
    <scope>NUCLEOTIDE SEQUENCE [LARGE SCALE GENOMIC DNA]</scope>
    <source>
        <strain evidence="7">Lst14</strain>
    </source>
</reference>
<dbReference type="InterPro" id="IPR010977">
    <property type="entry name" value="Aromatic_deC"/>
</dbReference>
<dbReference type="InterPro" id="IPR021115">
    <property type="entry name" value="Pyridoxal-P_BS"/>
</dbReference>
<dbReference type="PROSITE" id="PS00392">
    <property type="entry name" value="DDC_GAD_HDC_YDC"/>
    <property type="match status" value="1"/>
</dbReference>
<dbReference type="Gene3D" id="1.20.1340.10">
    <property type="entry name" value="dopa decarboxylase, N-terminal domain"/>
    <property type="match status" value="1"/>
</dbReference>
<dbReference type="Proteomes" id="UP000291343">
    <property type="component" value="Unassembled WGS sequence"/>
</dbReference>
<dbReference type="InterPro" id="IPR015422">
    <property type="entry name" value="PyrdxlP-dep_Trfase_small"/>
</dbReference>
<keyword evidence="3 5" id="KW-0663">Pyridoxal phosphate</keyword>
<evidence type="ECO:0000313" key="8">
    <source>
        <dbReference type="Proteomes" id="UP000291343"/>
    </source>
</evidence>
<dbReference type="GO" id="GO:0005737">
    <property type="term" value="C:cytoplasm"/>
    <property type="evidence" value="ECO:0007669"/>
    <property type="project" value="TreeGrafter"/>
</dbReference>
<dbReference type="InterPro" id="IPR056343">
    <property type="entry name" value="CFAP47_dom"/>
</dbReference>
<comment type="similarity">
    <text evidence="2">Belongs to the group II decarboxylase family.</text>
</comment>
<dbReference type="InterPro" id="IPR015421">
    <property type="entry name" value="PyrdxlP-dep_Trfase_major"/>
</dbReference>
<dbReference type="GO" id="GO:0006520">
    <property type="term" value="P:amino acid metabolic process"/>
    <property type="evidence" value="ECO:0007669"/>
    <property type="project" value="InterPro"/>
</dbReference>
<evidence type="ECO:0000256" key="5">
    <source>
        <dbReference type="PIRSR" id="PIRSR602129-50"/>
    </source>
</evidence>
<dbReference type="InterPro" id="IPR002129">
    <property type="entry name" value="PyrdxlP-dep_de-COase"/>
</dbReference>
<evidence type="ECO:0000256" key="4">
    <source>
        <dbReference type="ARBA" id="ARBA00023239"/>
    </source>
</evidence>
<sequence length="2372" mass="269213">MFSVEPSEGRIAPFEEFVLKIIYKPSIELEEKGWKYIENDWMPKSHFCFMKIVMVDVKDHIDFDYHEPELLTMQSSSSIKIDSNYCFEDEAGKNNRDSNLLSYDSANFTSTQGFRLCLHGLFTTPTLEVSPGCLVFDDLRLGASGGSRATVANRSLLTLGCRAVKQSYVQVTPELLFVEAGCSVHIEVNVCAHASGPFKRVVILECLSMGNVTDSSGLKVVGETKFIVEGDVKADSTKPQPKLNLGITPKITHEVGFLSEEVTFGSRNVQMPTKAIVPVKGQLPKMYNESDVVAFPNDMPKSLQAHYPEKVFRSIFTGKERYVPPVDCCLTYTLPERLEKNKHNEFWLNYMRNAFKKHQTYEKNKMKFDHGWNMKVMQRLNAVAPLDRLIPYERRISQSQPKCNALSPLELYNIRVTPRMLNFNLVAVDTDCEELLYVENLNNFAVTVRLISTNSSIKVNGNNQLKINPHAKVTFSIIIHSSVLGLFNGMFKYVINEKHMFEMIVAAEIVDKFLDIITDTATSTLEVRHIEPKNNPFYMWSEYITLKNRLKSDTAFSWTSKSFRCFDIVPKKGTVPSKGELNCAITYRPAAGDVEASSKISLQIGNNLVDTVKCFSTLGKVQTTFINPLLNLGSVPLNLEVVAKSVLFNASYRRVPFAVRIIVDDSLQGVSVSPTSGFVESRADVVFTFKFTLMQIGPVDFRVAVESENTTAWLKVVGQVVFPEVSITPEKFQWVRVPCFTHTVSMLTAANHSTAIATVSFLIDQYHHFKISLSSEYTKSNTIDSFTLLPGATKDFYLHFSPTDLVTHQFYLPIIINNIIGPPDINIAKTQSPGHFINQFQEMTKTISSEKLPCILILCTVSPPPLTFSKVFVKCFGVDEEDIVITNNQDTTAYVGLKLSSSNPVEKSFSFRCLATTIFVDNKDHVYFYEIEPKESINLTVFFNPSVRGFFEEKVLVFLTSDRDEVSDVTSTHEPHTKLILHGKSTGDLLASDSILIFRDTSGGQVAVTVIATADNCLLTTHAFSLVKYRAQADAVRTNATQTEAIQYSHVEFVKRSTSVTSLVATSSLEFNTKSGLDRRAIKSQTSLLGSKSSSYTPTHQDSSILSHTKNVKYQKLPWQSIPEFPTEQDPAPEYTHMINVRTAMENYLYGEIFNCCYHWTIGENIKWSSAYKPAEHGAALTNINFIKSLVELLERFCGRDIHTVLPYINIPFPKDEESRVLKVVSLLESVIEYLMKLGACLGHLSPEELLDYHDYDIYSKKTLVDRQNSIDYRKSSIGNFEIIRNPENISKEKYERRSVQCWLDLFLQLYKVCVLSSIKHSSYKPEDLMPNSKDDVNNKNTSFKLILKDKKSTHKTGNLNIKKMSDPSKVQRLRVGSCDRCQPETILLTWLYDFYVKQRKVVWPSDPPKLKSLDFFDSLSDSLVFAAVTSYYCPYISSTYFESMFTQPKGTDQLYHNAIWLLKAWNNIRLGLFVHASELIDDSNCILKLMISVHLFKFLPSYAPETVLDFGTPLTTFKERPITLRNNSLSPANYFLIMIGDPYRSFIVQSASNVINIKSKSTVVVNIQYTSNKIEKESATILFCGSCISPHFATTRVFTLVGYAEKLKISKVFHLEAPLNRIVDRAIKLNAPYGTYMQEYEFDLFYSENKPSVDNSQVYNRWIEVSNRKLPQRIHFPHASLVIPGKGRKFKDFSIKICCFTPKQYDYYFILMNPSVGDFIIQISIKPKVYVVKEPIQFQFKENVCSFANYKEQYINFWTTKTTPNAIIRIPYRNNDLWSSLMTMFELKFNANEKSFWTSYLETNIGLKLIQWMMGNESDSMTDDIRHIFKTSVSYKVTCSSRSLIVPTTLYLPDVMDQTEFREFGHALVDYIIHYRENIRERNVYPSVEPGYLYSRIPTEMPQTPDSWQNVLNDVETHIMPGITHWQSPRFHAYFPTASSYPSILGEMLAASLGIMGFSWITSPACTELEVVMMNWLGKLIGLPSQFLNCSEGPGGGIIQGSASEATLIGLLAAKEKTVHRLKQENPELDENNIRTKLVSYTSDQSNSSVEKAGLLASVPMRLLPANREGKLTGATLRSAILDDIKNGLIPCYVVATLGTTGTCAFDDLEELGPICQKHNLWLHVDAAYAGAAFICPEFQHLMAGVEYADSFDINCHKWMLVNFDCSAMWLKNTNDLNNAFNVDRLYLESNVTSHIPDFRHWQIPLGRRFRALKLWFTLRLYGVVGLQAHIRKHIKLANLFEEIVRKDDNFEIIVPAVMGLVGFRLKGDNNLTRQLLDKILLSRQLYMVPAIVNGQFIIRFVVCSEMTTEEDIIHDWQLIQKIAANILNNNNSIEKSDIIEVGEKNEKCFPTTVITLGKKEKPPKNVCIGK</sequence>
<dbReference type="Gene3D" id="2.60.40.10">
    <property type="entry name" value="Immunoglobulins"/>
    <property type="match status" value="1"/>
</dbReference>
<dbReference type="Gene3D" id="3.40.640.10">
    <property type="entry name" value="Type I PLP-dependent aspartate aminotransferase-like (Major domain)"/>
    <property type="match status" value="1"/>
</dbReference>
<evidence type="ECO:0000256" key="3">
    <source>
        <dbReference type="ARBA" id="ARBA00022898"/>
    </source>
</evidence>
<dbReference type="CDD" id="cd06450">
    <property type="entry name" value="DOPA_deC_like"/>
    <property type="match status" value="1"/>
</dbReference>
<keyword evidence="4" id="KW-0456">Lyase</keyword>
<dbReference type="GO" id="GO:0019752">
    <property type="term" value="P:carboxylic acid metabolic process"/>
    <property type="evidence" value="ECO:0007669"/>
    <property type="project" value="InterPro"/>
</dbReference>
<evidence type="ECO:0000259" key="6">
    <source>
        <dbReference type="Pfam" id="PF24529"/>
    </source>
</evidence>
<dbReference type="InterPro" id="IPR013783">
    <property type="entry name" value="Ig-like_fold"/>
</dbReference>
<dbReference type="GO" id="GO:0004058">
    <property type="term" value="F:aromatic-L-amino-acid decarboxylase activity"/>
    <property type="evidence" value="ECO:0007669"/>
    <property type="project" value="TreeGrafter"/>
</dbReference>
<evidence type="ECO:0000313" key="7">
    <source>
        <dbReference type="EMBL" id="RZF44301.1"/>
    </source>
</evidence>
<protein>
    <recommendedName>
        <fullName evidence="6">Cilia- and flagella-associated protein 47 domain-containing protein</fullName>
    </recommendedName>
</protein>
<feature type="modified residue" description="N6-(pyridoxal phosphate)lysine" evidence="5">
    <location>
        <position position="2159"/>
    </location>
</feature>
<gene>
    <name evidence="7" type="ORF">LSTR_LSTR006851</name>
</gene>
<organism evidence="7 8">
    <name type="scientific">Laodelphax striatellus</name>
    <name type="common">Small brown planthopper</name>
    <name type="synonym">Delphax striatella</name>
    <dbReference type="NCBI Taxonomy" id="195883"/>
    <lineage>
        <taxon>Eukaryota</taxon>
        <taxon>Metazoa</taxon>
        <taxon>Ecdysozoa</taxon>
        <taxon>Arthropoda</taxon>
        <taxon>Hexapoda</taxon>
        <taxon>Insecta</taxon>
        <taxon>Pterygota</taxon>
        <taxon>Neoptera</taxon>
        <taxon>Paraneoptera</taxon>
        <taxon>Hemiptera</taxon>
        <taxon>Auchenorrhyncha</taxon>
        <taxon>Fulgoroidea</taxon>
        <taxon>Delphacidae</taxon>
        <taxon>Criomorphinae</taxon>
        <taxon>Laodelphax</taxon>
    </lineage>
</organism>
<dbReference type="PANTHER" id="PTHR11999">
    <property type="entry name" value="GROUP II PYRIDOXAL-5-PHOSPHATE DECARBOXYLASE"/>
    <property type="match status" value="1"/>
</dbReference>
<dbReference type="SUPFAM" id="SSF53383">
    <property type="entry name" value="PLP-dependent transferases"/>
    <property type="match status" value="1"/>
</dbReference>
<proteinExistence type="inferred from homology"/>
<name>A0A482XG07_LAOST</name>
<dbReference type="STRING" id="195883.A0A482XG07"/>
<keyword evidence="8" id="KW-1185">Reference proteome</keyword>
<dbReference type="FunFam" id="3.40.640.10:FF:000025">
    <property type="entry name" value="Histidine decarboxylase"/>
    <property type="match status" value="1"/>
</dbReference>
<dbReference type="InterPro" id="IPR015424">
    <property type="entry name" value="PyrdxlP-dep_Trfase"/>
</dbReference>
<dbReference type="Gene3D" id="3.90.1150.10">
    <property type="entry name" value="Aspartate Aminotransferase, domain 1"/>
    <property type="match status" value="1"/>
</dbReference>
<comment type="cofactor">
    <cofactor evidence="1 5">
        <name>pyridoxal 5'-phosphate</name>
        <dbReference type="ChEBI" id="CHEBI:597326"/>
    </cofactor>
</comment>
<evidence type="ECO:0000256" key="2">
    <source>
        <dbReference type="ARBA" id="ARBA00009533"/>
    </source>
</evidence>
<dbReference type="SMR" id="A0A482XG07"/>
<dbReference type="GO" id="GO:0030170">
    <property type="term" value="F:pyridoxal phosphate binding"/>
    <property type="evidence" value="ECO:0007669"/>
    <property type="project" value="InterPro"/>
</dbReference>
<dbReference type="FunFam" id="1.20.1340.10:FF:000001">
    <property type="entry name" value="Histidine decarboxylase"/>
    <property type="match status" value="1"/>
</dbReference>
<feature type="domain" description="Cilia- and flagella-associated protein 47" evidence="6">
    <location>
        <begin position="1188"/>
        <end position="1319"/>
    </location>
</feature>
<dbReference type="EMBL" id="QKKF02011155">
    <property type="protein sequence ID" value="RZF44301.1"/>
    <property type="molecule type" value="Genomic_DNA"/>
</dbReference>
<dbReference type="OrthoDB" id="286427at2759"/>
<dbReference type="PRINTS" id="PR00800">
    <property type="entry name" value="YHDCRBOXLASE"/>
</dbReference>
<evidence type="ECO:0000256" key="1">
    <source>
        <dbReference type="ARBA" id="ARBA00001933"/>
    </source>
</evidence>
<dbReference type="InParanoid" id="A0A482XG07"/>
<comment type="caution">
    <text evidence="7">The sequence shown here is derived from an EMBL/GenBank/DDBJ whole genome shotgun (WGS) entry which is preliminary data.</text>
</comment>
<accession>A0A482XG07</accession>
<dbReference type="Pfam" id="PF00282">
    <property type="entry name" value="Pyridoxal_deC"/>
    <property type="match status" value="1"/>
</dbReference>